<dbReference type="Proteomes" id="UP000003835">
    <property type="component" value="Unassembled WGS sequence"/>
</dbReference>
<name>B4VR09_9CYAN</name>
<dbReference type="AlphaFoldDB" id="B4VR09"/>
<evidence type="ECO:0000313" key="2">
    <source>
        <dbReference type="Proteomes" id="UP000003835"/>
    </source>
</evidence>
<organism evidence="1 2">
    <name type="scientific">Coleofasciculus chthonoplastes PCC 7420</name>
    <dbReference type="NCBI Taxonomy" id="118168"/>
    <lineage>
        <taxon>Bacteria</taxon>
        <taxon>Bacillati</taxon>
        <taxon>Cyanobacteriota</taxon>
        <taxon>Cyanophyceae</taxon>
        <taxon>Coleofasciculales</taxon>
        <taxon>Coleofasciculaceae</taxon>
        <taxon>Coleofasciculus</taxon>
    </lineage>
</organism>
<sequence>MTNLAETGLSQAKEMSVAKQKERVKGYVVNRGIKRSAIARCAVSDSSKVQ</sequence>
<dbReference type="HOGENOM" id="CLU_3116738_0_0_3"/>
<dbReference type="RefSeq" id="WP_006100989.1">
    <property type="nucleotide sequence ID" value="NZ_DS989848.1"/>
</dbReference>
<gene>
    <name evidence="1" type="ORF">MC7420_6507</name>
</gene>
<reference evidence="1 2" key="1">
    <citation type="submission" date="2008-07" db="EMBL/GenBank/DDBJ databases">
        <authorList>
            <person name="Tandeau de Marsac N."/>
            <person name="Ferriera S."/>
            <person name="Johnson J."/>
            <person name="Kravitz S."/>
            <person name="Beeson K."/>
            <person name="Sutton G."/>
            <person name="Rogers Y.-H."/>
            <person name="Friedman R."/>
            <person name="Frazier M."/>
            <person name="Venter J.C."/>
        </authorList>
    </citation>
    <scope>NUCLEOTIDE SEQUENCE [LARGE SCALE GENOMIC DNA]</scope>
    <source>
        <strain evidence="1 2">PCC 7420</strain>
    </source>
</reference>
<dbReference type="EMBL" id="DS989848">
    <property type="protein sequence ID" value="EDX75852.1"/>
    <property type="molecule type" value="Genomic_DNA"/>
</dbReference>
<accession>B4VR09</accession>
<dbReference type="STRING" id="118168.MC7420_6507"/>
<evidence type="ECO:0000313" key="1">
    <source>
        <dbReference type="EMBL" id="EDX75852.1"/>
    </source>
</evidence>
<proteinExistence type="predicted"/>
<keyword evidence="2" id="KW-1185">Reference proteome</keyword>
<protein>
    <submittedName>
        <fullName evidence="1">Uncharacterized protein</fullName>
    </submittedName>
</protein>